<evidence type="ECO:0000256" key="12">
    <source>
        <dbReference type="RuleBase" id="RU003784"/>
    </source>
</evidence>
<keyword evidence="15" id="KW-1185">Reference proteome</keyword>
<keyword evidence="6 10" id="KW-0547">Nucleotide-binding</keyword>
<evidence type="ECO:0000256" key="5">
    <source>
        <dbReference type="ARBA" id="ARBA00022694"/>
    </source>
</evidence>
<dbReference type="PANTHER" id="PTHR11088:SF60">
    <property type="entry name" value="TRNA DIMETHYLALLYLTRANSFERASE"/>
    <property type="match status" value="1"/>
</dbReference>
<dbReference type="PANTHER" id="PTHR11088">
    <property type="entry name" value="TRNA DIMETHYLALLYLTRANSFERASE"/>
    <property type="match status" value="1"/>
</dbReference>
<comment type="cofactor">
    <cofactor evidence="1 10">
        <name>Mg(2+)</name>
        <dbReference type="ChEBI" id="CHEBI:18420"/>
    </cofactor>
</comment>
<evidence type="ECO:0000256" key="10">
    <source>
        <dbReference type="HAMAP-Rule" id="MF_00185"/>
    </source>
</evidence>
<dbReference type="GO" id="GO:0052381">
    <property type="term" value="F:tRNA dimethylallyltransferase activity"/>
    <property type="evidence" value="ECO:0007669"/>
    <property type="project" value="UniProtKB-UniRule"/>
</dbReference>
<evidence type="ECO:0000256" key="9">
    <source>
        <dbReference type="ARBA" id="ARBA00049563"/>
    </source>
</evidence>
<dbReference type="InterPro" id="IPR027417">
    <property type="entry name" value="P-loop_NTPase"/>
</dbReference>
<evidence type="ECO:0000256" key="2">
    <source>
        <dbReference type="ARBA" id="ARBA00003213"/>
    </source>
</evidence>
<evidence type="ECO:0000256" key="6">
    <source>
        <dbReference type="ARBA" id="ARBA00022741"/>
    </source>
</evidence>
<dbReference type="EC" id="2.5.1.75" evidence="10"/>
<evidence type="ECO:0000256" key="13">
    <source>
        <dbReference type="RuleBase" id="RU003785"/>
    </source>
</evidence>
<keyword evidence="4 10" id="KW-0808">Transferase</keyword>
<reference evidence="14" key="1">
    <citation type="submission" date="2019-12" db="EMBL/GenBank/DDBJ databases">
        <title>Comparative genomics gives insights into the taxonomy of the Azoarcus-Aromatoleum group and reveals separate origins of nif in the plant-associated Azoarcus and non-plant-associated Aromatoleum sub-groups.</title>
        <authorList>
            <person name="Lafos M."/>
            <person name="Maluk M."/>
            <person name="Batista M."/>
            <person name="Junghare M."/>
            <person name="Carmona M."/>
            <person name="Faoro H."/>
            <person name="Cruz L.M."/>
            <person name="Battistoni F."/>
            <person name="De Souza E."/>
            <person name="Pedrosa F."/>
            <person name="Chen W.-M."/>
            <person name="Poole P.S."/>
            <person name="Dixon R.A."/>
            <person name="James E.K."/>
        </authorList>
    </citation>
    <scope>NUCLEOTIDE SEQUENCE</scope>
    <source>
        <strain evidence="14">NSC3</strain>
    </source>
</reference>
<keyword evidence="7 10" id="KW-0067">ATP-binding</keyword>
<comment type="caution">
    <text evidence="14">The sequence shown here is derived from an EMBL/GenBank/DDBJ whole genome shotgun (WGS) entry which is preliminary data.</text>
</comment>
<dbReference type="GO" id="GO:0005524">
    <property type="term" value="F:ATP binding"/>
    <property type="evidence" value="ECO:0007669"/>
    <property type="project" value="UniProtKB-UniRule"/>
</dbReference>
<dbReference type="Proteomes" id="UP000599523">
    <property type="component" value="Unassembled WGS sequence"/>
</dbReference>
<feature type="region of interest" description="Interaction with substrate tRNA" evidence="10">
    <location>
        <begin position="41"/>
        <end position="44"/>
    </location>
</feature>
<evidence type="ECO:0000256" key="1">
    <source>
        <dbReference type="ARBA" id="ARBA00001946"/>
    </source>
</evidence>
<comment type="caution">
    <text evidence="10">Lacks conserved residue(s) required for the propagation of feature annotation.</text>
</comment>
<evidence type="ECO:0000313" key="14">
    <source>
        <dbReference type="EMBL" id="NMG03647.1"/>
    </source>
</evidence>
<keyword evidence="5 10" id="KW-0819">tRNA processing</keyword>
<evidence type="ECO:0000256" key="11">
    <source>
        <dbReference type="RuleBase" id="RU003783"/>
    </source>
</evidence>
<feature type="binding site" evidence="10">
    <location>
        <begin position="16"/>
        <end position="23"/>
    </location>
    <ligand>
        <name>ATP</name>
        <dbReference type="ChEBI" id="CHEBI:30616"/>
    </ligand>
</feature>
<evidence type="ECO:0000256" key="7">
    <source>
        <dbReference type="ARBA" id="ARBA00022840"/>
    </source>
</evidence>
<feature type="region of interest" description="Interaction with substrate tRNA" evidence="10">
    <location>
        <begin position="247"/>
        <end position="252"/>
    </location>
</feature>
<dbReference type="InterPro" id="IPR018022">
    <property type="entry name" value="IPT"/>
</dbReference>
<keyword evidence="8 10" id="KW-0460">Magnesium</keyword>
<comment type="catalytic activity">
    <reaction evidence="9 10 11">
        <text>adenosine(37) in tRNA + dimethylallyl diphosphate = N(6)-dimethylallyladenosine(37) in tRNA + diphosphate</text>
        <dbReference type="Rhea" id="RHEA:26482"/>
        <dbReference type="Rhea" id="RHEA-COMP:10162"/>
        <dbReference type="Rhea" id="RHEA-COMP:10375"/>
        <dbReference type="ChEBI" id="CHEBI:33019"/>
        <dbReference type="ChEBI" id="CHEBI:57623"/>
        <dbReference type="ChEBI" id="CHEBI:74411"/>
        <dbReference type="ChEBI" id="CHEBI:74415"/>
        <dbReference type="EC" id="2.5.1.75"/>
    </reaction>
</comment>
<evidence type="ECO:0000313" key="15">
    <source>
        <dbReference type="Proteomes" id="UP000599523"/>
    </source>
</evidence>
<dbReference type="InterPro" id="IPR039657">
    <property type="entry name" value="Dimethylallyltransferase"/>
</dbReference>
<dbReference type="GO" id="GO:0006400">
    <property type="term" value="P:tRNA modification"/>
    <property type="evidence" value="ECO:0007669"/>
    <property type="project" value="TreeGrafter"/>
</dbReference>
<dbReference type="Pfam" id="PF01715">
    <property type="entry name" value="IPPT"/>
    <property type="match status" value="1"/>
</dbReference>
<gene>
    <name evidence="10 14" type="primary">miaA</name>
    <name evidence="14" type="ORF">GPA21_11780</name>
</gene>
<dbReference type="Gene3D" id="1.10.20.140">
    <property type="match status" value="1"/>
</dbReference>
<feature type="region of interest" description="Interaction with substrate tRNA" evidence="10">
    <location>
        <begin position="165"/>
        <end position="169"/>
    </location>
</feature>
<dbReference type="NCBIfam" id="TIGR00174">
    <property type="entry name" value="miaA"/>
    <property type="match status" value="1"/>
</dbReference>
<dbReference type="AlphaFoldDB" id="A0A972FE50"/>
<comment type="similarity">
    <text evidence="3 10 13">Belongs to the IPP transferase family.</text>
</comment>
<comment type="subunit">
    <text evidence="10">Monomer.</text>
</comment>
<feature type="binding site" evidence="10">
    <location>
        <begin position="18"/>
        <end position="23"/>
    </location>
    <ligand>
        <name>substrate</name>
    </ligand>
</feature>
<dbReference type="EMBL" id="WTVM01000066">
    <property type="protein sequence ID" value="NMG03647.1"/>
    <property type="molecule type" value="Genomic_DNA"/>
</dbReference>
<protein>
    <recommendedName>
        <fullName evidence="10">tRNA dimethylallyltransferase</fullName>
        <ecNumber evidence="10">2.5.1.75</ecNumber>
    </recommendedName>
    <alternativeName>
        <fullName evidence="10">Dimethylallyl diphosphate:tRNA dimethylallyltransferase</fullName>
        <shortName evidence="10">DMAPP:tRNA dimethylallyltransferase</shortName>
        <shortName evidence="10">DMATase</shortName>
    </alternativeName>
    <alternativeName>
        <fullName evidence="10">Isopentenyl-diphosphate:tRNA isopentenyltransferase</fullName>
        <shortName evidence="10">IPP transferase</shortName>
        <shortName evidence="10">IPPT</shortName>
        <shortName evidence="10">IPTase</shortName>
    </alternativeName>
</protein>
<sequence length="320" mass="35374">MSDKQATKPPALALLGPTASGKTGAALALAEHLPIEIISVDSALVYRDMDIGTAKPTHDELARCPHHLIDIISPEQSWSAAAFRSAALTLMDDITARGRIPLLVGGTMLYFKALRDGLSDLPRADAALRGKIDEDAAREGWPAMHARLAQLDPDAAARLEPTDAQRIQRALEIVLLTGLPVAENYARLEPKGLCHRLVMLGLAPSDRGVLHKRIEARLEQMFAAGFVGEVESLRARYQLSPDMPSMRCVGYRQVWSYLEGEDDFATMRFKAIVATRQLAKRQLTWQRQFRENWPELTELDCLDPRLTDRLLAAVAEHGKG</sequence>
<proteinExistence type="inferred from homology"/>
<feature type="site" description="Interaction with substrate tRNA" evidence="10">
    <location>
        <position position="129"/>
    </location>
</feature>
<dbReference type="Gene3D" id="3.40.50.300">
    <property type="entry name" value="P-loop containing nucleotide triphosphate hydrolases"/>
    <property type="match status" value="1"/>
</dbReference>
<evidence type="ECO:0000256" key="3">
    <source>
        <dbReference type="ARBA" id="ARBA00005842"/>
    </source>
</evidence>
<evidence type="ECO:0000256" key="4">
    <source>
        <dbReference type="ARBA" id="ARBA00022679"/>
    </source>
</evidence>
<dbReference type="SUPFAM" id="SSF52540">
    <property type="entry name" value="P-loop containing nucleoside triphosphate hydrolases"/>
    <property type="match status" value="1"/>
</dbReference>
<dbReference type="HAMAP" id="MF_00185">
    <property type="entry name" value="IPP_trans"/>
    <property type="match status" value="1"/>
</dbReference>
<feature type="site" description="Interaction with substrate tRNA" evidence="10">
    <location>
        <position position="107"/>
    </location>
</feature>
<comment type="function">
    <text evidence="2 10 12">Catalyzes the transfer of a dimethylallyl group onto the adenine at position 37 in tRNAs that read codons beginning with uridine, leading to the formation of N6-(dimethylallyl)adenosine (i(6)A).</text>
</comment>
<name>A0A972FE50_9RHOO</name>
<accession>A0A972FE50</accession>
<evidence type="ECO:0000256" key="8">
    <source>
        <dbReference type="ARBA" id="ARBA00022842"/>
    </source>
</evidence>
<organism evidence="14 15">
    <name type="scientific">Azoarcus taiwanensis</name>
    <dbReference type="NCBI Taxonomy" id="666964"/>
    <lineage>
        <taxon>Bacteria</taxon>
        <taxon>Pseudomonadati</taxon>
        <taxon>Pseudomonadota</taxon>
        <taxon>Betaproteobacteria</taxon>
        <taxon>Rhodocyclales</taxon>
        <taxon>Zoogloeaceae</taxon>
        <taxon>Azoarcus</taxon>
    </lineage>
</organism>
<dbReference type="RefSeq" id="WP_168988358.1">
    <property type="nucleotide sequence ID" value="NZ_CAWPHM010000293.1"/>
</dbReference>